<dbReference type="Proteomes" id="UP000654257">
    <property type="component" value="Unassembled WGS sequence"/>
</dbReference>
<comment type="caution">
    <text evidence="3">The sequence shown here is derived from an EMBL/GenBank/DDBJ whole genome shotgun (WGS) entry which is preliminary data.</text>
</comment>
<feature type="domain" description="GGDEF" evidence="2">
    <location>
        <begin position="219"/>
        <end position="348"/>
    </location>
</feature>
<dbReference type="GO" id="GO:0005886">
    <property type="term" value="C:plasma membrane"/>
    <property type="evidence" value="ECO:0007669"/>
    <property type="project" value="TreeGrafter"/>
</dbReference>
<keyword evidence="4" id="KW-1185">Reference proteome</keyword>
<dbReference type="GO" id="GO:1902201">
    <property type="term" value="P:negative regulation of bacterial-type flagellum-dependent cell motility"/>
    <property type="evidence" value="ECO:0007669"/>
    <property type="project" value="TreeGrafter"/>
</dbReference>
<feature type="transmembrane region" description="Helical" evidence="1">
    <location>
        <begin position="20"/>
        <end position="37"/>
    </location>
</feature>
<dbReference type="PANTHER" id="PTHR45138">
    <property type="entry name" value="REGULATORY COMPONENTS OF SENSORY TRANSDUCTION SYSTEM"/>
    <property type="match status" value="1"/>
</dbReference>
<accession>A0A917LG82</accession>
<reference evidence="3" key="2">
    <citation type="submission" date="2020-09" db="EMBL/GenBank/DDBJ databases">
        <authorList>
            <person name="Sun Q."/>
            <person name="Sedlacek I."/>
        </authorList>
    </citation>
    <scope>NUCLEOTIDE SEQUENCE</scope>
    <source>
        <strain evidence="3">CCM 7905</strain>
    </source>
</reference>
<dbReference type="Pfam" id="PF00990">
    <property type="entry name" value="GGDEF"/>
    <property type="match status" value="1"/>
</dbReference>
<dbReference type="CDD" id="cd01949">
    <property type="entry name" value="GGDEF"/>
    <property type="match status" value="1"/>
</dbReference>
<gene>
    <name evidence="3" type="ORF">GCM10007304_38020</name>
</gene>
<name>A0A917LG82_9NOCA</name>
<dbReference type="RefSeq" id="WP_188546461.1">
    <property type="nucleotide sequence ID" value="NZ_BMCU01000004.1"/>
</dbReference>
<dbReference type="AlphaFoldDB" id="A0A917LG82"/>
<proteinExistence type="predicted"/>
<feature type="transmembrane region" description="Helical" evidence="1">
    <location>
        <begin position="73"/>
        <end position="92"/>
    </location>
</feature>
<dbReference type="SMART" id="SM00267">
    <property type="entry name" value="GGDEF"/>
    <property type="match status" value="1"/>
</dbReference>
<keyword evidence="1" id="KW-0472">Membrane</keyword>
<dbReference type="NCBIfam" id="TIGR00254">
    <property type="entry name" value="GGDEF"/>
    <property type="match status" value="1"/>
</dbReference>
<evidence type="ECO:0000256" key="1">
    <source>
        <dbReference type="SAM" id="Phobius"/>
    </source>
</evidence>
<dbReference type="InterPro" id="IPR043128">
    <property type="entry name" value="Rev_trsase/Diguanyl_cyclase"/>
</dbReference>
<protein>
    <recommendedName>
        <fullName evidence="2">GGDEF domain-containing protein</fullName>
    </recommendedName>
</protein>
<feature type="transmembrane region" description="Helical" evidence="1">
    <location>
        <begin position="124"/>
        <end position="141"/>
    </location>
</feature>
<organism evidence="3 4">
    <name type="scientific">Rhodococcoides trifolii</name>
    <dbReference type="NCBI Taxonomy" id="908250"/>
    <lineage>
        <taxon>Bacteria</taxon>
        <taxon>Bacillati</taxon>
        <taxon>Actinomycetota</taxon>
        <taxon>Actinomycetes</taxon>
        <taxon>Mycobacteriales</taxon>
        <taxon>Nocardiaceae</taxon>
        <taxon>Rhodococcoides</taxon>
    </lineage>
</organism>
<dbReference type="PANTHER" id="PTHR45138:SF9">
    <property type="entry name" value="DIGUANYLATE CYCLASE DGCM-RELATED"/>
    <property type="match status" value="1"/>
</dbReference>
<dbReference type="InterPro" id="IPR000160">
    <property type="entry name" value="GGDEF_dom"/>
</dbReference>
<dbReference type="EMBL" id="BMCU01000004">
    <property type="protein sequence ID" value="GGG20539.1"/>
    <property type="molecule type" value="Genomic_DNA"/>
</dbReference>
<feature type="transmembrane region" description="Helical" evidence="1">
    <location>
        <begin position="43"/>
        <end position="66"/>
    </location>
</feature>
<evidence type="ECO:0000313" key="3">
    <source>
        <dbReference type="EMBL" id="GGG20539.1"/>
    </source>
</evidence>
<dbReference type="InterPro" id="IPR029787">
    <property type="entry name" value="Nucleotide_cyclase"/>
</dbReference>
<feature type="transmembrane region" description="Helical" evidence="1">
    <location>
        <begin position="153"/>
        <end position="174"/>
    </location>
</feature>
<dbReference type="Gene3D" id="3.30.70.270">
    <property type="match status" value="1"/>
</dbReference>
<dbReference type="GO" id="GO:0043709">
    <property type="term" value="P:cell adhesion involved in single-species biofilm formation"/>
    <property type="evidence" value="ECO:0007669"/>
    <property type="project" value="TreeGrafter"/>
</dbReference>
<evidence type="ECO:0000313" key="4">
    <source>
        <dbReference type="Proteomes" id="UP000654257"/>
    </source>
</evidence>
<dbReference type="PROSITE" id="PS50887">
    <property type="entry name" value="GGDEF"/>
    <property type="match status" value="1"/>
</dbReference>
<feature type="transmembrane region" description="Helical" evidence="1">
    <location>
        <begin position="98"/>
        <end position="117"/>
    </location>
</feature>
<dbReference type="GO" id="GO:0052621">
    <property type="term" value="F:diguanylate cyclase activity"/>
    <property type="evidence" value="ECO:0007669"/>
    <property type="project" value="TreeGrafter"/>
</dbReference>
<dbReference type="InterPro" id="IPR050469">
    <property type="entry name" value="Diguanylate_Cyclase"/>
</dbReference>
<keyword evidence="1" id="KW-1133">Transmembrane helix</keyword>
<keyword evidence="1" id="KW-0812">Transmembrane</keyword>
<sequence>MAGHRQIRLGANERSTRNAIAAMTVCFGVVSVFIVLSDEGPRSSVSTVVALFIAGSTVPVAIWWYLRGRLRTLMSPWFVVYADAGVTINSVLFDSRDLAFFATNLFAVIGYFASFFVGRTATRLHLCLVVAVTAYIAWSALETGQIDGWSVASRVAIGLLVNVGGLAFVSNFNLEVRAVMRTQEDLVHTDPLTGLLNRRGFERDVDRLVERVENGEEADGIAVLSIDIDSFKAVNDSHGHAAGDEVIRLVAARLSASLGEHASIARSGGEEFTAAVHAADSTDMHELGERVRAAVSRETDVIPVTVSVGVTPLDRSRPEPLMSALRTADSAMYRAKRAGGDRIHTADSGAI</sequence>
<dbReference type="SUPFAM" id="SSF55073">
    <property type="entry name" value="Nucleotide cyclase"/>
    <property type="match status" value="1"/>
</dbReference>
<reference evidence="3" key="1">
    <citation type="journal article" date="2014" name="Int. J. Syst. Evol. Microbiol.">
        <title>Complete genome sequence of Corynebacterium casei LMG S-19264T (=DSM 44701T), isolated from a smear-ripened cheese.</title>
        <authorList>
            <consortium name="US DOE Joint Genome Institute (JGI-PGF)"/>
            <person name="Walter F."/>
            <person name="Albersmeier A."/>
            <person name="Kalinowski J."/>
            <person name="Ruckert C."/>
        </authorList>
    </citation>
    <scope>NUCLEOTIDE SEQUENCE</scope>
    <source>
        <strain evidence="3">CCM 7905</strain>
    </source>
</reference>
<evidence type="ECO:0000259" key="2">
    <source>
        <dbReference type="PROSITE" id="PS50887"/>
    </source>
</evidence>